<dbReference type="UniPathway" id="UPA00143"/>
<keyword evidence="3 9" id="KW-0479">Metal-binding</keyword>
<dbReference type="KEGG" id="pkz:C5L36_0C11220"/>
<dbReference type="GO" id="GO:0000151">
    <property type="term" value="C:ubiquitin ligase complex"/>
    <property type="evidence" value="ECO:0007669"/>
    <property type="project" value="TreeGrafter"/>
</dbReference>
<reference evidence="12 13" key="1">
    <citation type="submission" date="2018-06" db="EMBL/GenBank/DDBJ databases">
        <title>Population genomics shows no distinction between pathogenic Candida krusei and environmental Pichia kudriavzevii: One species, four names.</title>
        <authorList>
            <person name="Douglass A.P."/>
            <person name="Offei B."/>
            <person name="Braun-Galleani S."/>
            <person name="Coughlan A.Y."/>
            <person name="Martos A."/>
            <person name="Ortiz-Merino R.A."/>
            <person name="Byrne K.P."/>
            <person name="Wolfe K.H."/>
        </authorList>
    </citation>
    <scope>NUCLEOTIDE SEQUENCE [LARGE SCALE GENOMIC DNA]</scope>
    <source>
        <strain evidence="12 13">CBS573</strain>
    </source>
</reference>
<feature type="compositionally biased region" description="Polar residues" evidence="10">
    <location>
        <begin position="1180"/>
        <end position="1195"/>
    </location>
</feature>
<dbReference type="CDD" id="cd19673">
    <property type="entry name" value="UBR-box_UBR3"/>
    <property type="match status" value="1"/>
</dbReference>
<evidence type="ECO:0000256" key="8">
    <source>
        <dbReference type="PROSITE-ProRule" id="PRU00508"/>
    </source>
</evidence>
<gene>
    <name evidence="12" type="ORF">C5L36_0C11220</name>
</gene>
<feature type="region of interest" description="Disordered" evidence="10">
    <location>
        <begin position="1180"/>
        <end position="1199"/>
    </location>
</feature>
<evidence type="ECO:0000256" key="6">
    <source>
        <dbReference type="ARBA" id="ARBA00022833"/>
    </source>
</evidence>
<dbReference type="STRING" id="4909.A0A2U9R753"/>
<dbReference type="GeneID" id="40385012"/>
<dbReference type="GO" id="GO:0016567">
    <property type="term" value="P:protein ubiquitination"/>
    <property type="evidence" value="ECO:0007669"/>
    <property type="project" value="UniProtKB-UniRule"/>
</dbReference>
<dbReference type="EMBL" id="CP028775">
    <property type="protein sequence ID" value="AWU77217.1"/>
    <property type="molecule type" value="Genomic_DNA"/>
</dbReference>
<comment type="pathway">
    <text evidence="9">Protein modification; protein ubiquitination.</text>
</comment>
<keyword evidence="4 9" id="KW-0863">Zinc-finger</keyword>
<evidence type="ECO:0000313" key="12">
    <source>
        <dbReference type="EMBL" id="AWU77217.1"/>
    </source>
</evidence>
<evidence type="ECO:0000313" key="13">
    <source>
        <dbReference type="Proteomes" id="UP000249293"/>
    </source>
</evidence>
<evidence type="ECO:0000256" key="7">
    <source>
        <dbReference type="ARBA" id="ARBA00046341"/>
    </source>
</evidence>
<keyword evidence="6 9" id="KW-0862">Zinc</keyword>
<comment type="function">
    <text evidence="9">Ubiquitin ligase protein which is a component of the N-end rule pathway. Recognizes and binds to proteins bearing specific N-terminal residues that are destabilizing according to the N-end rule, leading to their ubiquitination and subsequent degradation.</text>
</comment>
<keyword evidence="2 9" id="KW-0808">Transferase</keyword>
<comment type="similarity">
    <text evidence="7 9">Belongs to the E3 ubiquitin-protein ligase UBR1-like family.</text>
</comment>
<dbReference type="Gene3D" id="2.10.110.30">
    <property type="match status" value="1"/>
</dbReference>
<keyword evidence="13" id="KW-1185">Reference proteome</keyword>
<evidence type="ECO:0000256" key="9">
    <source>
        <dbReference type="RuleBase" id="RU366018"/>
    </source>
</evidence>
<dbReference type="InterPro" id="IPR003126">
    <property type="entry name" value="Znf_UBR"/>
</dbReference>
<feature type="domain" description="UBR-type" evidence="11">
    <location>
        <begin position="64"/>
        <end position="136"/>
    </location>
</feature>
<protein>
    <recommendedName>
        <fullName evidence="9">E3 ubiquitin-protein ligase</fullName>
        <ecNumber evidence="9">2.3.2.27</ecNumber>
    </recommendedName>
</protein>
<evidence type="ECO:0000259" key="11">
    <source>
        <dbReference type="PROSITE" id="PS51157"/>
    </source>
</evidence>
<dbReference type="GO" id="GO:0005737">
    <property type="term" value="C:cytoplasm"/>
    <property type="evidence" value="ECO:0007669"/>
    <property type="project" value="TreeGrafter"/>
</dbReference>
<organism evidence="12 13">
    <name type="scientific">Pichia kudriavzevii</name>
    <name type="common">Yeast</name>
    <name type="synonym">Issatchenkia orientalis</name>
    <dbReference type="NCBI Taxonomy" id="4909"/>
    <lineage>
        <taxon>Eukaryota</taxon>
        <taxon>Fungi</taxon>
        <taxon>Dikarya</taxon>
        <taxon>Ascomycota</taxon>
        <taxon>Saccharomycotina</taxon>
        <taxon>Pichiomycetes</taxon>
        <taxon>Pichiales</taxon>
        <taxon>Pichiaceae</taxon>
        <taxon>Pichia</taxon>
    </lineage>
</organism>
<evidence type="ECO:0000256" key="1">
    <source>
        <dbReference type="ARBA" id="ARBA00000900"/>
    </source>
</evidence>
<dbReference type="VEuPathDB" id="FungiDB:C5L36_0C11220"/>
<dbReference type="RefSeq" id="XP_029322694.1">
    <property type="nucleotide sequence ID" value="XM_029466834.1"/>
</dbReference>
<accession>A0A2U9R753</accession>
<dbReference type="InterPro" id="IPR039164">
    <property type="entry name" value="UBR1-like"/>
</dbReference>
<keyword evidence="5 9" id="KW-0833">Ubl conjugation pathway</keyword>
<dbReference type="PANTHER" id="PTHR21497">
    <property type="entry name" value="UBIQUITIN LIGASE E3 ALPHA-RELATED"/>
    <property type="match status" value="1"/>
</dbReference>
<dbReference type="GO" id="GO:0008270">
    <property type="term" value="F:zinc ion binding"/>
    <property type="evidence" value="ECO:0007669"/>
    <property type="project" value="UniProtKB-UniRule"/>
</dbReference>
<dbReference type="Proteomes" id="UP000249293">
    <property type="component" value="Chromosome 3"/>
</dbReference>
<dbReference type="EC" id="2.3.2.27" evidence="9"/>
<evidence type="ECO:0000256" key="5">
    <source>
        <dbReference type="ARBA" id="ARBA00022786"/>
    </source>
</evidence>
<dbReference type="Pfam" id="PF18995">
    <property type="entry name" value="PRT6_C"/>
    <property type="match status" value="1"/>
</dbReference>
<proteinExistence type="inferred from homology"/>
<comment type="catalytic activity">
    <reaction evidence="1 9">
        <text>S-ubiquitinyl-[E2 ubiquitin-conjugating enzyme]-L-cysteine + [acceptor protein]-L-lysine = [E2 ubiquitin-conjugating enzyme]-L-cysteine + N(6)-ubiquitinyl-[acceptor protein]-L-lysine.</text>
        <dbReference type="EC" id="2.3.2.27"/>
    </reaction>
</comment>
<dbReference type="GO" id="GO:0061630">
    <property type="term" value="F:ubiquitin protein ligase activity"/>
    <property type="evidence" value="ECO:0007669"/>
    <property type="project" value="UniProtKB-UniRule"/>
</dbReference>
<evidence type="ECO:0000256" key="2">
    <source>
        <dbReference type="ARBA" id="ARBA00022679"/>
    </source>
</evidence>
<sequence length="1904" mass="220091">MDILDTTGDVYAELRLFLLLLAHENHYRFTSSVRERLFQSLTQFSQIHPEDLQNAETYSNHYQTFCGHKFVKGETCFRCFTCGYDETCALCKNCFDPEYHRGHDIHKSIIQRDMAGCCDCGDKEAYPTSICVHYNEKGTKVLKTHVSPYLLEHLGIFLGILLDFIIDFTSHSISSVSPPESMDQIKLRHSMSSLVQNVYGSLDPDVEKYALLLYSDNVHQYSEAVQRIRFATGKVKEYAEMIATRCDDHGRAVVMVSEHIPYLVRKQEYLSSSGLTSCIVNVREAFREEMVDEIFNWINQLSKSFIARVEADIRNTISLSFLLPYNSGCMNQWIEVHRDKILINPRNIRLANITGRLVKPWDIPDRLKQECRYTDDPKASELYQDSRFQCLLSFDVRFCRATRINLHDIYIPIFAKNPKFSTMVVAQFLDVYDTIFTSFLMIDREPELSVMPILSTQLFSCATNDILILRHQNITDIITSIYRYLSMGLTTNMCKGYQIPDNRNSSLCFNALKNRKWAHVLLDLTYIITRNPEADNIFTMFECFPIYVDLLALFQGKPTFEREAEKHVEYESQDYTVFFNAVSVISHLSENVGKVLSRLTKVQLLSQGNPMDCFYHTHSNTMKRSFTETLYTIIIRKLIDLTFRENSKSSNNSLVNVGEDKDEGVLFSPCKEIRKYNQVESNVLEAKLSFLHPLHIMFSLMIEMDQSVDSDKSVKHIMDIICSEYEFYLSHHDYPVELKSHSYQGVMGIFDIPLRKIVLLSQIKVGLWVRNGTSLKSQMHLYRLGASREFGYMRDLFLCQIYVGYFNNLDLVSYTLFDRWNLLPWLNGEQEKSPYPVAYLPMILEEFILFLIHLVTEDLHLHKRDGVEITNLMIQREIVHSVLYSEKTYKDITSGIGDHIITLKQFPIMFNKCLELSNSVSDISQERTYKLKSHLLDTIDPYYVYFTANRRDSCIAEKKLYISRVSGTNVDEVVLEPKEIDWNDGPFERVTDILLDKKVLSFIESSIKFCKGGMIGHNVNNKNAHKENHESLFTLTLHLLHLALKHKNIDYVSTSDLASIFIQLWDIFQVNAAPESSAQLKCIMKIIFYLLDSRNYDLREEIPHFDFKIIETGINFIDNENKSNTDISFEKKKKLARKKKTKLLAKLKRQREKFAENFIMDEGLDSVSESGTEINRSVDSLNDTALSPSGDSSQVVPEINPVDTSSLKKESHHANQDESIDYVSCGDPPKSWKFPEHQCLLCHIPASEKDEIFGVFSYVTDSNVFRYVPTDNDYWFYKAFGENLSLDQNETAPIGLFEYIKTVETKSVIGPGFPDVNESPYHPGFYDNMAVFTGCCHGMHASCFKHYYETSVDKQLSQITRTVPENIQRNEFICPLCKTICNVFIPVCYSQNSKKFFTQFSESVALPDIMTPRVDIDIARLNTIQEKIRDELLENVKMQMDKKNWFLEKTMNYKASKVLKFKDDAFPAVLQDCIQSVTSVSPPFESFGVIIAKTIESLEIMLRGDNYNPKVKKKLLINQLNSRSLTNIRVWLQISEVFKSTLGVTKGAQESSNEPFLFSQSLTGLYYNLFQNDELLFDGQDYFTGLVHCEEAKCIGFSFKKLASILFVRHIIQSLMKVMVVITDKESKGQHINYDLIIRERYTGDRNKFSILLSSFLSVRIPNEIIDLVYSMTIKMVTPFLRKVLILAYAKYPVFEEEMLVVDPDLRECDKICMVMAIPTVDMVIENLNPEFFGMVDTKQKTRLLNSRIGYPSKIQLIHLPETLNDFYVYYYNSLPAEEQYEEPAICMFCGKMMSLQKQRYGDHFGSCTMHLRWECMNSGKGIFFLPRNNCVLLLDNGKGSFIESPYRDEFGELDRDFKSGHEVTLSDKKYEELQKNIWLSHNIQNVVAQNLENLTDIGGWSTL</sequence>
<dbReference type="PANTHER" id="PTHR21497:SF24">
    <property type="entry name" value="E3 UBIQUITIN-PROTEIN LIGASE UBR1"/>
    <property type="match status" value="1"/>
</dbReference>
<dbReference type="Pfam" id="PF02207">
    <property type="entry name" value="zf-UBR"/>
    <property type="match status" value="1"/>
</dbReference>
<dbReference type="CDD" id="cd16482">
    <property type="entry name" value="RING-H2_UBR1-like"/>
    <property type="match status" value="1"/>
</dbReference>
<dbReference type="SMART" id="SM00396">
    <property type="entry name" value="ZnF_UBR1"/>
    <property type="match status" value="1"/>
</dbReference>
<name>A0A2U9R753_PICKU</name>
<feature type="zinc finger region" description="UBR-type" evidence="8">
    <location>
        <begin position="64"/>
        <end position="136"/>
    </location>
</feature>
<dbReference type="InterPro" id="IPR044046">
    <property type="entry name" value="E3_ligase_UBR-like_C"/>
</dbReference>
<dbReference type="PROSITE" id="PS51157">
    <property type="entry name" value="ZF_UBR"/>
    <property type="match status" value="1"/>
</dbReference>
<dbReference type="OrthoDB" id="26387at2759"/>
<evidence type="ECO:0000256" key="4">
    <source>
        <dbReference type="ARBA" id="ARBA00022771"/>
    </source>
</evidence>
<evidence type="ECO:0000256" key="3">
    <source>
        <dbReference type="ARBA" id="ARBA00022723"/>
    </source>
</evidence>
<evidence type="ECO:0000256" key="10">
    <source>
        <dbReference type="SAM" id="MobiDB-lite"/>
    </source>
</evidence>
<dbReference type="GO" id="GO:0071596">
    <property type="term" value="P:ubiquitin-dependent protein catabolic process via the N-end rule pathway"/>
    <property type="evidence" value="ECO:0007669"/>
    <property type="project" value="UniProtKB-UniRule"/>
</dbReference>